<organism evidence="2 3">
    <name type="scientific">Sphingobacterium detergens</name>
    <dbReference type="NCBI Taxonomy" id="1145106"/>
    <lineage>
        <taxon>Bacteria</taxon>
        <taxon>Pseudomonadati</taxon>
        <taxon>Bacteroidota</taxon>
        <taxon>Sphingobacteriia</taxon>
        <taxon>Sphingobacteriales</taxon>
        <taxon>Sphingobacteriaceae</taxon>
        <taxon>Sphingobacterium</taxon>
    </lineage>
</organism>
<dbReference type="EMBL" id="RAPY01000006">
    <property type="protein sequence ID" value="RKE44331.1"/>
    <property type="molecule type" value="Genomic_DNA"/>
</dbReference>
<comment type="caution">
    <text evidence="2">The sequence shown here is derived from an EMBL/GenBank/DDBJ whole genome shotgun (WGS) entry which is preliminary data.</text>
</comment>
<reference evidence="2 3" key="1">
    <citation type="submission" date="2018-09" db="EMBL/GenBank/DDBJ databases">
        <title>Genomic Encyclopedia of Type Strains, Phase III (KMG-III): the genomes of soil and plant-associated and newly described type strains.</title>
        <authorList>
            <person name="Whitman W."/>
        </authorList>
    </citation>
    <scope>NUCLEOTIDE SEQUENCE [LARGE SCALE GENOMIC DNA]</scope>
    <source>
        <strain evidence="2 3">CECT 7938</strain>
    </source>
</reference>
<dbReference type="Proteomes" id="UP000286246">
    <property type="component" value="Unassembled WGS sequence"/>
</dbReference>
<accession>A0A420AIM4</accession>
<dbReference type="AlphaFoldDB" id="A0A420AIM4"/>
<keyword evidence="3" id="KW-1185">Reference proteome</keyword>
<protein>
    <recommendedName>
        <fullName evidence="1">HEPN domain-containing protein</fullName>
    </recommendedName>
</protein>
<sequence>MEINSQLIIERLSLRMDLDRIYFFKYQFLNQEHHHLLLALKPVSGLSTKALKPIVELCLMDQENITYEIVLIGDLKSKIKIGSIYYAYASLPKHIIFLADGKNNKLQGHKELRSALELAEEYYKKILPLSADFLKGAEAFAAAGNYLKAVFMLHQGLENHLRLLQVMVEGRANNVHRLNNRIRNLSEHFETLDTHFIGDNELARERFKLLDGAFDAVKQNKELEISAFEASSLYDHSRLMLDAIDQLFHYFIGALRSEYEQITATQIDIPQAETEPTVTTVTKVPEIMKKNAASPADKKIVTTAQPAVSNNPILQSFPWPDRYQSDIQQLLKQICQDNQPEQIMLLNYYVSNANGGGLFDFPPKEIGNATLYLVVIKKRIGPVHFRKVSFGRVTAVISFLSSNFIETKLNKGSRFSNTIWTDSIVLFRDPQYKPCYFVRPIAWSDTLLKTVNCCERNSKLMQDTVELFTDERISSRLLAVSLLNQLLSIGVYTYLYLRIGHAPLNANLEELIDWTCICDNRLKEFFIAKNDIDGILNAELMRQTKSRIYELPPELTQLDMSVFSAKASDIGNIFLDLCQQSLKYLEAKSGIKIN</sequence>
<evidence type="ECO:0000259" key="1">
    <source>
        <dbReference type="PROSITE" id="PS50910"/>
    </source>
</evidence>
<gene>
    <name evidence="2" type="ORF">DFQ12_4799</name>
</gene>
<dbReference type="PROSITE" id="PS50910">
    <property type="entry name" value="HEPN"/>
    <property type="match status" value="1"/>
</dbReference>
<feature type="domain" description="HEPN" evidence="1">
    <location>
        <begin position="127"/>
        <end position="247"/>
    </location>
</feature>
<dbReference type="RefSeq" id="WP_120261442.1">
    <property type="nucleotide sequence ID" value="NZ_RAPY01000006.1"/>
</dbReference>
<evidence type="ECO:0000313" key="2">
    <source>
        <dbReference type="EMBL" id="RKE44331.1"/>
    </source>
</evidence>
<dbReference type="Gene3D" id="1.20.120.330">
    <property type="entry name" value="Nucleotidyltransferases domain 2"/>
    <property type="match status" value="1"/>
</dbReference>
<proteinExistence type="predicted"/>
<dbReference type="OrthoDB" id="693624at2"/>
<evidence type="ECO:0000313" key="3">
    <source>
        <dbReference type="Proteomes" id="UP000286246"/>
    </source>
</evidence>
<name>A0A420AIM4_SPHD1</name>
<dbReference type="InterPro" id="IPR007842">
    <property type="entry name" value="HEPN_dom"/>
</dbReference>